<gene>
    <name evidence="3" type="ORF">HPB52_002843</name>
</gene>
<dbReference type="EMBL" id="JABSTV010001250">
    <property type="protein sequence ID" value="KAH7955671.1"/>
    <property type="molecule type" value="Genomic_DNA"/>
</dbReference>
<proteinExistence type="predicted"/>
<dbReference type="AlphaFoldDB" id="A0A9D4SW42"/>
<keyword evidence="4" id="KW-1185">Reference proteome</keyword>
<dbReference type="Proteomes" id="UP000821837">
    <property type="component" value="Unassembled WGS sequence"/>
</dbReference>
<evidence type="ECO:0000313" key="3">
    <source>
        <dbReference type="EMBL" id="KAH7955671.1"/>
    </source>
</evidence>
<evidence type="ECO:0000256" key="2">
    <source>
        <dbReference type="SAM" id="MobiDB-lite"/>
    </source>
</evidence>
<organism evidence="3 4">
    <name type="scientific">Rhipicephalus sanguineus</name>
    <name type="common">Brown dog tick</name>
    <name type="synonym">Ixodes sanguineus</name>
    <dbReference type="NCBI Taxonomy" id="34632"/>
    <lineage>
        <taxon>Eukaryota</taxon>
        <taxon>Metazoa</taxon>
        <taxon>Ecdysozoa</taxon>
        <taxon>Arthropoda</taxon>
        <taxon>Chelicerata</taxon>
        <taxon>Arachnida</taxon>
        <taxon>Acari</taxon>
        <taxon>Parasitiformes</taxon>
        <taxon>Ixodida</taxon>
        <taxon>Ixodoidea</taxon>
        <taxon>Ixodidae</taxon>
        <taxon>Rhipicephalinae</taxon>
        <taxon>Rhipicephalus</taxon>
        <taxon>Rhipicephalus</taxon>
    </lineage>
</organism>
<feature type="coiled-coil region" evidence="1">
    <location>
        <begin position="84"/>
        <end position="111"/>
    </location>
</feature>
<name>A0A9D4SW42_RHISA</name>
<accession>A0A9D4SW42</accession>
<evidence type="ECO:0000256" key="1">
    <source>
        <dbReference type="SAM" id="Coils"/>
    </source>
</evidence>
<feature type="region of interest" description="Disordered" evidence="2">
    <location>
        <begin position="1"/>
        <end position="45"/>
    </location>
</feature>
<feature type="compositionally biased region" description="Basic and acidic residues" evidence="2">
    <location>
        <begin position="1"/>
        <end position="18"/>
    </location>
</feature>
<reference evidence="3" key="1">
    <citation type="journal article" date="2020" name="Cell">
        <title>Large-Scale Comparative Analyses of Tick Genomes Elucidate Their Genetic Diversity and Vector Capacities.</title>
        <authorList>
            <consortium name="Tick Genome and Microbiome Consortium (TIGMIC)"/>
            <person name="Jia N."/>
            <person name="Wang J."/>
            <person name="Shi W."/>
            <person name="Du L."/>
            <person name="Sun Y."/>
            <person name="Zhan W."/>
            <person name="Jiang J.F."/>
            <person name="Wang Q."/>
            <person name="Zhang B."/>
            <person name="Ji P."/>
            <person name="Bell-Sakyi L."/>
            <person name="Cui X.M."/>
            <person name="Yuan T.T."/>
            <person name="Jiang B.G."/>
            <person name="Yang W.F."/>
            <person name="Lam T.T."/>
            <person name="Chang Q.C."/>
            <person name="Ding S.J."/>
            <person name="Wang X.J."/>
            <person name="Zhu J.G."/>
            <person name="Ruan X.D."/>
            <person name="Zhao L."/>
            <person name="Wei J.T."/>
            <person name="Ye R.Z."/>
            <person name="Que T.C."/>
            <person name="Du C.H."/>
            <person name="Zhou Y.H."/>
            <person name="Cheng J.X."/>
            <person name="Dai P.F."/>
            <person name="Guo W.B."/>
            <person name="Han X.H."/>
            <person name="Huang E.J."/>
            <person name="Li L.F."/>
            <person name="Wei W."/>
            <person name="Gao Y.C."/>
            <person name="Liu J.Z."/>
            <person name="Shao H.Z."/>
            <person name="Wang X."/>
            <person name="Wang C.C."/>
            <person name="Yang T.C."/>
            <person name="Huo Q.B."/>
            <person name="Li W."/>
            <person name="Chen H.Y."/>
            <person name="Chen S.E."/>
            <person name="Zhou L.G."/>
            <person name="Ni X.B."/>
            <person name="Tian J.H."/>
            <person name="Sheng Y."/>
            <person name="Liu T."/>
            <person name="Pan Y.S."/>
            <person name="Xia L.Y."/>
            <person name="Li J."/>
            <person name="Zhao F."/>
            <person name="Cao W.C."/>
        </authorList>
    </citation>
    <scope>NUCLEOTIDE SEQUENCE</scope>
    <source>
        <strain evidence="3">Rsan-2018</strain>
    </source>
</reference>
<comment type="caution">
    <text evidence="3">The sequence shown here is derived from an EMBL/GenBank/DDBJ whole genome shotgun (WGS) entry which is preliminary data.</text>
</comment>
<evidence type="ECO:0000313" key="4">
    <source>
        <dbReference type="Proteomes" id="UP000821837"/>
    </source>
</evidence>
<protein>
    <submittedName>
        <fullName evidence="3">Uncharacterized protein</fullName>
    </submittedName>
</protein>
<reference evidence="3" key="2">
    <citation type="submission" date="2021-09" db="EMBL/GenBank/DDBJ databases">
        <authorList>
            <person name="Jia N."/>
            <person name="Wang J."/>
            <person name="Shi W."/>
            <person name="Du L."/>
            <person name="Sun Y."/>
            <person name="Zhan W."/>
            <person name="Jiang J."/>
            <person name="Wang Q."/>
            <person name="Zhang B."/>
            <person name="Ji P."/>
            <person name="Sakyi L.B."/>
            <person name="Cui X."/>
            <person name="Yuan T."/>
            <person name="Jiang B."/>
            <person name="Yang W."/>
            <person name="Lam T.T.-Y."/>
            <person name="Chang Q."/>
            <person name="Ding S."/>
            <person name="Wang X."/>
            <person name="Zhu J."/>
            <person name="Ruan X."/>
            <person name="Zhao L."/>
            <person name="Wei J."/>
            <person name="Que T."/>
            <person name="Du C."/>
            <person name="Cheng J."/>
            <person name="Dai P."/>
            <person name="Han X."/>
            <person name="Huang E."/>
            <person name="Gao Y."/>
            <person name="Liu J."/>
            <person name="Shao H."/>
            <person name="Ye R."/>
            <person name="Li L."/>
            <person name="Wei W."/>
            <person name="Wang X."/>
            <person name="Wang C."/>
            <person name="Huo Q."/>
            <person name="Li W."/>
            <person name="Guo W."/>
            <person name="Chen H."/>
            <person name="Chen S."/>
            <person name="Zhou L."/>
            <person name="Zhou L."/>
            <person name="Ni X."/>
            <person name="Tian J."/>
            <person name="Zhou Y."/>
            <person name="Sheng Y."/>
            <person name="Liu T."/>
            <person name="Pan Y."/>
            <person name="Xia L."/>
            <person name="Li J."/>
            <person name="Zhao F."/>
            <person name="Cao W."/>
        </authorList>
    </citation>
    <scope>NUCLEOTIDE SEQUENCE</scope>
    <source>
        <strain evidence="3">Rsan-2018</strain>
        <tissue evidence="3">Larvae</tissue>
    </source>
</reference>
<sequence length="163" mass="17970">MEEFRDVEASAVDEERADNAGGDDDTDTWKGAAHGADSEVEEGADEFAYYEEDKGLTRDGDWHEMECVDADSAKVAEDVDGATIAEDERAVEKASNNKTEKSEKAEKMLTQYWPLYDVSYQHKLYVRTPCQRPSMRHPVVVERSAPPAACFLGTAGGTSAPED</sequence>
<keyword evidence="1" id="KW-0175">Coiled coil</keyword>